<evidence type="ECO:0000256" key="1">
    <source>
        <dbReference type="ARBA" id="ARBA00004761"/>
    </source>
</evidence>
<evidence type="ECO:0000313" key="6">
    <source>
        <dbReference type="EMBL" id="MCQ8242503.1"/>
    </source>
</evidence>
<organism evidence="6 7">
    <name type="scientific">Rhizosaccharibacter radicis</name>
    <dbReference type="NCBI Taxonomy" id="2782605"/>
    <lineage>
        <taxon>Bacteria</taxon>
        <taxon>Pseudomonadati</taxon>
        <taxon>Pseudomonadota</taxon>
        <taxon>Alphaproteobacteria</taxon>
        <taxon>Acetobacterales</taxon>
        <taxon>Acetobacteraceae</taxon>
        <taxon>Rhizosaccharibacter</taxon>
    </lineage>
</organism>
<gene>
    <name evidence="6" type="ORF">NFI88_16905</name>
</gene>
<comment type="similarity">
    <text evidence="2">Belongs to the KHG/KDPG aldolase family.</text>
</comment>
<protein>
    <submittedName>
        <fullName evidence="6">2-dehydro-3-deoxy-6-phosphogalactonate aldolase</fullName>
    </submittedName>
</protein>
<dbReference type="SUPFAM" id="SSF51569">
    <property type="entry name" value="Aldolase"/>
    <property type="match status" value="1"/>
</dbReference>
<name>A0ABT1W3N5_9PROT</name>
<evidence type="ECO:0000313" key="7">
    <source>
        <dbReference type="Proteomes" id="UP001524547"/>
    </source>
</evidence>
<dbReference type="Proteomes" id="UP001524547">
    <property type="component" value="Unassembled WGS sequence"/>
</dbReference>
<dbReference type="Gene3D" id="3.20.20.70">
    <property type="entry name" value="Aldolase class I"/>
    <property type="match status" value="1"/>
</dbReference>
<dbReference type="EMBL" id="JAMZEJ010000013">
    <property type="protein sequence ID" value="MCQ8242503.1"/>
    <property type="molecule type" value="Genomic_DNA"/>
</dbReference>
<evidence type="ECO:0000256" key="2">
    <source>
        <dbReference type="ARBA" id="ARBA00006906"/>
    </source>
</evidence>
<comment type="pathway">
    <text evidence="1">Carbohydrate acid metabolism.</text>
</comment>
<dbReference type="NCBIfam" id="NF006600">
    <property type="entry name" value="PRK09140.1"/>
    <property type="match status" value="1"/>
</dbReference>
<dbReference type="PANTHER" id="PTHR30246">
    <property type="entry name" value="2-KETO-3-DEOXY-6-PHOSPHOGLUCONATE ALDOLASE"/>
    <property type="match status" value="1"/>
</dbReference>
<dbReference type="InterPro" id="IPR000887">
    <property type="entry name" value="Aldlse_KDPG_KHG"/>
</dbReference>
<evidence type="ECO:0000256" key="3">
    <source>
        <dbReference type="ARBA" id="ARBA00011233"/>
    </source>
</evidence>
<dbReference type="CDD" id="cd00452">
    <property type="entry name" value="KDPG_aldolase"/>
    <property type="match status" value="1"/>
</dbReference>
<evidence type="ECO:0000256" key="4">
    <source>
        <dbReference type="ARBA" id="ARBA00023239"/>
    </source>
</evidence>
<dbReference type="PANTHER" id="PTHR30246:SF1">
    <property type="entry name" value="2-DEHYDRO-3-DEOXY-6-PHOSPHOGALACTONATE ALDOLASE-RELATED"/>
    <property type="match status" value="1"/>
</dbReference>
<keyword evidence="4" id="KW-0456">Lyase</keyword>
<comment type="caution">
    <text evidence="6">The sequence shown here is derived from an EMBL/GenBank/DDBJ whole genome shotgun (WGS) entry which is preliminary data.</text>
</comment>
<dbReference type="RefSeq" id="WP_422921267.1">
    <property type="nucleotide sequence ID" value="NZ_JAMZEJ010000013.1"/>
</dbReference>
<sequence length="214" mass="22151">MITIDEAMAALPLIAILRGLRPEEAVGIGDVLVDAGFRIIEVPLNSPEPLRSIRALRDRFGDRVLVGAGTVLSADAVRDVADAGGRLVVMPHGDPEVIRAAKRAGMFCTPGISTATEGFAALANGADALKMFPAEGLGPKVLRAWLSVFPAGTRFLPVGGIEPDNMEPFVEAGAAGFGLGSALYKAGATSAQVGDSARRFAEGWVRATGSGNRN</sequence>
<keyword evidence="7" id="KW-1185">Reference proteome</keyword>
<dbReference type="Pfam" id="PF01081">
    <property type="entry name" value="Aldolase"/>
    <property type="match status" value="1"/>
</dbReference>
<comment type="subunit">
    <text evidence="3">Homotrimer.</text>
</comment>
<accession>A0ABT1W3N5</accession>
<proteinExistence type="inferred from homology"/>
<dbReference type="InterPro" id="IPR013785">
    <property type="entry name" value="Aldolase_TIM"/>
</dbReference>
<reference evidence="6 7" key="1">
    <citation type="submission" date="2022-06" db="EMBL/GenBank/DDBJ databases">
        <title>Rhizosaccharibacter gen. nov. sp. nov. KSS12, endophytic bacteria isolated from sugarcane.</title>
        <authorList>
            <person name="Pitiwittayakul N."/>
        </authorList>
    </citation>
    <scope>NUCLEOTIDE SEQUENCE [LARGE SCALE GENOMIC DNA]</scope>
    <source>
        <strain evidence="6 7">KSS12</strain>
    </source>
</reference>
<evidence type="ECO:0000256" key="5">
    <source>
        <dbReference type="ARBA" id="ARBA00023277"/>
    </source>
</evidence>
<keyword evidence="5" id="KW-0119">Carbohydrate metabolism</keyword>